<protein>
    <recommendedName>
        <fullName evidence="4">Cytochrome bo(3) ubiquinol oxidase subunit 3</fullName>
    </recommendedName>
    <alternativeName>
        <fullName evidence="15">Cytochrome o ubiquinol oxidase subunit 3</fullName>
    </alternativeName>
    <alternativeName>
        <fullName evidence="13">Oxidase bo(3) subunit 3</fullName>
    </alternativeName>
    <alternativeName>
        <fullName evidence="16">Ubiquinol oxidase polypeptide III</fullName>
    </alternativeName>
    <alternativeName>
        <fullName evidence="14">Ubiquinol oxidase subunit 3</fullName>
    </alternativeName>
</protein>
<evidence type="ECO:0000256" key="19">
    <source>
        <dbReference type="SAM" id="Phobius"/>
    </source>
</evidence>
<keyword evidence="9 19" id="KW-1133">Transmembrane helix</keyword>
<feature type="transmembrane region" description="Helical" evidence="19">
    <location>
        <begin position="110"/>
        <end position="128"/>
    </location>
</feature>
<dbReference type="EMBL" id="NWBU01000004">
    <property type="protein sequence ID" value="PTQ13596.1"/>
    <property type="molecule type" value="Genomic_DNA"/>
</dbReference>
<dbReference type="GO" id="GO:0004129">
    <property type="term" value="F:cytochrome-c oxidase activity"/>
    <property type="evidence" value="ECO:0007669"/>
    <property type="project" value="InterPro"/>
</dbReference>
<feature type="domain" description="Heme-copper oxidase subunit III family profile" evidence="20">
    <location>
        <begin position="38"/>
        <end position="216"/>
    </location>
</feature>
<evidence type="ECO:0000256" key="11">
    <source>
        <dbReference type="ARBA" id="ARBA00023136"/>
    </source>
</evidence>
<dbReference type="RefSeq" id="WP_107966835.1">
    <property type="nucleotide sequence ID" value="NZ_NWBU01000004.1"/>
</dbReference>
<dbReference type="PANTHER" id="PTHR11403:SF2">
    <property type="entry name" value="CYTOCHROME BO(3) UBIQUINOL OXIDASE SUBUNIT 3"/>
    <property type="match status" value="1"/>
</dbReference>
<evidence type="ECO:0000256" key="17">
    <source>
        <dbReference type="RuleBase" id="RU003376"/>
    </source>
</evidence>
<dbReference type="InterPro" id="IPR033946">
    <property type="entry name" value="Ubiquinol_oxase_su3_dom"/>
</dbReference>
<feature type="transmembrane region" description="Helical" evidence="19">
    <location>
        <begin position="193"/>
        <end position="215"/>
    </location>
</feature>
<keyword evidence="5" id="KW-0813">Transport</keyword>
<dbReference type="OrthoDB" id="9810850at2"/>
<evidence type="ECO:0000256" key="3">
    <source>
        <dbReference type="ARBA" id="ARBA00011700"/>
    </source>
</evidence>
<comment type="function">
    <text evidence="12">Cytochrome bo(3) ubiquinol terminal oxidase is the component of the aerobic respiratory chain of E.coli that predominates when cells are grown at high aeration. Has proton pump activity across the membrane in addition to electron transfer, pumping 2 protons/electron.</text>
</comment>
<keyword evidence="22" id="KW-1185">Reference proteome</keyword>
<dbReference type="NCBIfam" id="TIGR02842">
    <property type="entry name" value="CyoC"/>
    <property type="match status" value="1"/>
</dbReference>
<evidence type="ECO:0000256" key="5">
    <source>
        <dbReference type="ARBA" id="ARBA00022448"/>
    </source>
</evidence>
<evidence type="ECO:0000256" key="2">
    <source>
        <dbReference type="ARBA" id="ARBA00010581"/>
    </source>
</evidence>
<accession>A0A2T5G381</accession>
<proteinExistence type="inferred from homology"/>
<evidence type="ECO:0000256" key="15">
    <source>
        <dbReference type="ARBA" id="ARBA00032189"/>
    </source>
</evidence>
<keyword evidence="8" id="KW-0249">Electron transport</keyword>
<evidence type="ECO:0000256" key="12">
    <source>
        <dbReference type="ARBA" id="ARBA00025694"/>
    </source>
</evidence>
<dbReference type="PROSITE" id="PS50253">
    <property type="entry name" value="COX3"/>
    <property type="match status" value="1"/>
</dbReference>
<comment type="subcellular location">
    <subcellularLocation>
        <location evidence="1 17">Cell membrane</location>
        <topology evidence="1 17">Multi-pass membrane protein</topology>
    </subcellularLocation>
</comment>
<feature type="transmembrane region" description="Helical" evidence="19">
    <location>
        <begin position="83"/>
        <end position="103"/>
    </location>
</feature>
<keyword evidence="11 19" id="KW-0472">Membrane</keyword>
<evidence type="ECO:0000256" key="16">
    <source>
        <dbReference type="ARBA" id="ARBA00032717"/>
    </source>
</evidence>
<keyword evidence="6" id="KW-1003">Cell membrane</keyword>
<evidence type="ECO:0000256" key="6">
    <source>
        <dbReference type="ARBA" id="ARBA00022475"/>
    </source>
</evidence>
<evidence type="ECO:0000256" key="14">
    <source>
        <dbReference type="ARBA" id="ARBA00031884"/>
    </source>
</evidence>
<feature type="transmembrane region" description="Helical" evidence="19">
    <location>
        <begin position="148"/>
        <end position="172"/>
    </location>
</feature>
<dbReference type="Gene3D" id="1.20.120.80">
    <property type="entry name" value="Cytochrome c oxidase, subunit III, four-helix bundle"/>
    <property type="match status" value="1"/>
</dbReference>
<sequence length="218" mass="23722">MKTLRILQTPGGDDGQGTVPPSAFHVDEHEHHDPAPTVQLGFWIYLMSDCILFAGLFATFAVLSQNFAGGPTGRELFDLPYVAVETALLLLSSLSYGAAMLAVNAGRRGAVMFWLAVTFLLGLAFIGMELNEFHHMIAEGAGPDRSGFLSAFFTLVGTHGLHVTSGLVWMAIMMVQLGLRGLNPTTNRRLMCLSLFWHFLDIVWIGVFSFVYLLGAAA</sequence>
<evidence type="ECO:0000313" key="21">
    <source>
        <dbReference type="EMBL" id="PTQ13596.1"/>
    </source>
</evidence>
<evidence type="ECO:0000256" key="4">
    <source>
        <dbReference type="ARBA" id="ARBA00014687"/>
    </source>
</evidence>
<dbReference type="InterPro" id="IPR035973">
    <property type="entry name" value="Cyt_c_oxidase_su3-like_sf"/>
</dbReference>
<dbReference type="GO" id="GO:0009486">
    <property type="term" value="F:cytochrome bo3 ubiquinol oxidase activity"/>
    <property type="evidence" value="ECO:0007669"/>
    <property type="project" value="InterPro"/>
</dbReference>
<dbReference type="GO" id="GO:0005886">
    <property type="term" value="C:plasma membrane"/>
    <property type="evidence" value="ECO:0007669"/>
    <property type="project" value="UniProtKB-SubCell"/>
</dbReference>
<evidence type="ECO:0000256" key="13">
    <source>
        <dbReference type="ARBA" id="ARBA00030072"/>
    </source>
</evidence>
<dbReference type="FunFam" id="1.20.120.80:FF:000001">
    <property type="entry name" value="Cytochrome (Ubi)quinol oxidase subunit III"/>
    <property type="match status" value="1"/>
</dbReference>
<evidence type="ECO:0000256" key="10">
    <source>
        <dbReference type="ARBA" id="ARBA00023002"/>
    </source>
</evidence>
<evidence type="ECO:0000256" key="9">
    <source>
        <dbReference type="ARBA" id="ARBA00022989"/>
    </source>
</evidence>
<gene>
    <name evidence="21" type="primary">cyoC</name>
    <name evidence="21" type="ORF">CLG96_04060</name>
</gene>
<dbReference type="AlphaFoldDB" id="A0A2T5G381"/>
<dbReference type="InterPro" id="IPR014206">
    <property type="entry name" value="Cyt_c_ubiqinol_oxidase_su3"/>
</dbReference>
<dbReference type="InterPro" id="IPR024791">
    <property type="entry name" value="Cyt_c/ubiquinol_Oxase_su3"/>
</dbReference>
<dbReference type="Pfam" id="PF00510">
    <property type="entry name" value="COX3"/>
    <property type="match status" value="1"/>
</dbReference>
<keyword evidence="7 17" id="KW-0812">Transmembrane</keyword>
<comment type="similarity">
    <text evidence="2 17">Belongs to the cytochrome c oxidase subunit 3 family.</text>
</comment>
<dbReference type="GO" id="GO:0019646">
    <property type="term" value="P:aerobic electron transport chain"/>
    <property type="evidence" value="ECO:0007669"/>
    <property type="project" value="InterPro"/>
</dbReference>
<feature type="transmembrane region" description="Helical" evidence="19">
    <location>
        <begin position="42"/>
        <end position="63"/>
    </location>
</feature>
<evidence type="ECO:0000313" key="22">
    <source>
        <dbReference type="Proteomes" id="UP000244162"/>
    </source>
</evidence>
<comment type="subunit">
    <text evidence="3">Heterooctamer of two A chains, two B chains, two C chains and two D chains.</text>
</comment>
<keyword evidence="10" id="KW-0560">Oxidoreductase</keyword>
<dbReference type="InterPro" id="IPR000298">
    <property type="entry name" value="Cyt_c_oxidase-like_su3"/>
</dbReference>
<dbReference type="CDD" id="cd02863">
    <property type="entry name" value="Ubiquinol_oxidase_III"/>
    <property type="match status" value="1"/>
</dbReference>
<reference evidence="21 22" key="1">
    <citation type="submission" date="2017-09" db="EMBL/GenBank/DDBJ databases">
        <title>Sphingomonas panjinensis sp.nov., isolated from oil-contaminated soil.</title>
        <authorList>
            <person name="Wang L."/>
            <person name="Chen L."/>
        </authorList>
    </citation>
    <scope>NUCLEOTIDE SEQUENCE [LARGE SCALE GENOMIC DNA]</scope>
    <source>
        <strain evidence="21 22">FW-11</strain>
    </source>
</reference>
<feature type="region of interest" description="Disordered" evidence="18">
    <location>
        <begin position="8"/>
        <end position="28"/>
    </location>
</feature>
<comment type="caution">
    <text evidence="21">The sequence shown here is derived from an EMBL/GenBank/DDBJ whole genome shotgun (WGS) entry which is preliminary data.</text>
</comment>
<evidence type="ECO:0000256" key="1">
    <source>
        <dbReference type="ARBA" id="ARBA00004651"/>
    </source>
</evidence>
<evidence type="ECO:0000256" key="7">
    <source>
        <dbReference type="ARBA" id="ARBA00022692"/>
    </source>
</evidence>
<dbReference type="SUPFAM" id="SSF81452">
    <property type="entry name" value="Cytochrome c oxidase subunit III-like"/>
    <property type="match status" value="1"/>
</dbReference>
<dbReference type="Proteomes" id="UP000244162">
    <property type="component" value="Unassembled WGS sequence"/>
</dbReference>
<dbReference type="InterPro" id="IPR013833">
    <property type="entry name" value="Cyt_c_oxidase_su3_a-hlx"/>
</dbReference>
<evidence type="ECO:0000256" key="8">
    <source>
        <dbReference type="ARBA" id="ARBA00022982"/>
    </source>
</evidence>
<evidence type="ECO:0000256" key="18">
    <source>
        <dbReference type="SAM" id="MobiDB-lite"/>
    </source>
</evidence>
<name>A0A2T5G381_9SPHN</name>
<dbReference type="PANTHER" id="PTHR11403">
    <property type="entry name" value="CYTOCHROME C OXIDASE SUBUNIT III"/>
    <property type="match status" value="1"/>
</dbReference>
<organism evidence="21 22">
    <name type="scientific">Sphingomonas oleivorans</name>
    <dbReference type="NCBI Taxonomy" id="1735121"/>
    <lineage>
        <taxon>Bacteria</taxon>
        <taxon>Pseudomonadati</taxon>
        <taxon>Pseudomonadota</taxon>
        <taxon>Alphaproteobacteria</taxon>
        <taxon>Sphingomonadales</taxon>
        <taxon>Sphingomonadaceae</taxon>
        <taxon>Sphingomonas</taxon>
    </lineage>
</organism>
<evidence type="ECO:0000259" key="20">
    <source>
        <dbReference type="PROSITE" id="PS50253"/>
    </source>
</evidence>